<protein>
    <submittedName>
        <fullName evidence="2">Glutathione S-transferase</fullName>
    </submittedName>
</protein>
<dbReference type="InterPro" id="IPR036282">
    <property type="entry name" value="Glutathione-S-Trfase_C_sf"/>
</dbReference>
<keyword evidence="2" id="KW-0808">Transferase</keyword>
<dbReference type="RefSeq" id="WP_107663898.1">
    <property type="nucleotide sequence ID" value="NZ_PZKG01000040.1"/>
</dbReference>
<evidence type="ECO:0000313" key="3">
    <source>
        <dbReference type="Proteomes" id="UP000241010"/>
    </source>
</evidence>
<sequence length="223" mass="24809">MAEYTLYYWPVPFRGEFIRAILAHQSATVDEPDSDAISAMMQTDPEAQPVPHMAPPMLVHNASGEAVAEMPAICFWLGQRFGLMPGEPHRDALVLKLVNDANDVLDEMTLDGGKSMWTAASWADYQPRLRRWMRIWEASHARGWLPPEEQGLGQIVTATLWGVMTDRLPSLRPLLEAEAPGIATLTDRFRALPSLAAQAQASRDRFGAAWCGGEIETSLRRVL</sequence>
<gene>
    <name evidence="2" type="ORF">C5F48_10680</name>
</gene>
<reference evidence="2 3" key="1">
    <citation type="submission" date="2018-03" db="EMBL/GenBank/DDBJ databases">
        <title>Cereibacter changlensis.</title>
        <authorList>
            <person name="Meyer T.E."/>
            <person name="Miller S."/>
            <person name="Lodha T."/>
            <person name="Gandham S."/>
            <person name="Chintalapati S."/>
            <person name="Chintalapati V.R."/>
        </authorList>
    </citation>
    <scope>NUCLEOTIDE SEQUENCE [LARGE SCALE GENOMIC DNA]</scope>
    <source>
        <strain evidence="2 3">JA139</strain>
    </source>
</reference>
<dbReference type="InterPro" id="IPR004045">
    <property type="entry name" value="Glutathione_S-Trfase_N"/>
</dbReference>
<feature type="domain" description="GST N-terminal" evidence="1">
    <location>
        <begin position="2"/>
        <end position="85"/>
    </location>
</feature>
<dbReference type="InterPro" id="IPR036249">
    <property type="entry name" value="Thioredoxin-like_sf"/>
</dbReference>
<evidence type="ECO:0000313" key="2">
    <source>
        <dbReference type="EMBL" id="PTE21732.1"/>
    </source>
</evidence>
<dbReference type="PROSITE" id="PS50404">
    <property type="entry name" value="GST_NTER"/>
    <property type="match status" value="1"/>
</dbReference>
<keyword evidence="3" id="KW-1185">Reference proteome</keyword>
<organism evidence="2 3">
    <name type="scientific">Cereibacter changlensis JA139</name>
    <dbReference type="NCBI Taxonomy" id="1188249"/>
    <lineage>
        <taxon>Bacteria</taxon>
        <taxon>Pseudomonadati</taxon>
        <taxon>Pseudomonadota</taxon>
        <taxon>Alphaproteobacteria</taxon>
        <taxon>Rhodobacterales</taxon>
        <taxon>Paracoccaceae</taxon>
        <taxon>Cereibacter</taxon>
    </lineage>
</organism>
<accession>A0A2T4JUZ1</accession>
<dbReference type="OrthoDB" id="7203409at2"/>
<dbReference type="GO" id="GO:0016740">
    <property type="term" value="F:transferase activity"/>
    <property type="evidence" value="ECO:0007669"/>
    <property type="project" value="UniProtKB-KW"/>
</dbReference>
<dbReference type="Gene3D" id="1.20.1050.10">
    <property type="match status" value="1"/>
</dbReference>
<proteinExistence type="predicted"/>
<evidence type="ECO:0000259" key="1">
    <source>
        <dbReference type="PROSITE" id="PS50404"/>
    </source>
</evidence>
<dbReference type="AlphaFoldDB" id="A0A2T4JUZ1"/>
<dbReference type="Proteomes" id="UP000241010">
    <property type="component" value="Unassembled WGS sequence"/>
</dbReference>
<dbReference type="Gene3D" id="3.40.30.10">
    <property type="entry name" value="Glutaredoxin"/>
    <property type="match status" value="1"/>
</dbReference>
<dbReference type="EMBL" id="PZKG01000040">
    <property type="protein sequence ID" value="PTE21732.1"/>
    <property type="molecule type" value="Genomic_DNA"/>
</dbReference>
<dbReference type="InterPro" id="IPR054761">
    <property type="entry name" value="GST_C_proteobact"/>
</dbReference>
<dbReference type="Pfam" id="PF22119">
    <property type="entry name" value="GST_C_8"/>
    <property type="match status" value="1"/>
</dbReference>
<comment type="caution">
    <text evidence="2">The sequence shown here is derived from an EMBL/GenBank/DDBJ whole genome shotgun (WGS) entry which is preliminary data.</text>
</comment>
<dbReference type="SUPFAM" id="SSF52833">
    <property type="entry name" value="Thioredoxin-like"/>
    <property type="match status" value="1"/>
</dbReference>
<name>A0A2T4JUZ1_9RHOB</name>
<dbReference type="SUPFAM" id="SSF47616">
    <property type="entry name" value="GST C-terminal domain-like"/>
    <property type="match status" value="1"/>
</dbReference>